<reference evidence="4 5" key="1">
    <citation type="journal article" date="2011" name="Proc. Natl. Acad. Sci. U.S.A.">
        <title>Niche of harmful alga Aureococcus anophagefferens revealed through ecogenomics.</title>
        <authorList>
            <person name="Gobler C.J."/>
            <person name="Berry D.L."/>
            <person name="Dyhrman S.T."/>
            <person name="Wilhelm S.W."/>
            <person name="Salamov A."/>
            <person name="Lobanov A.V."/>
            <person name="Zhang Y."/>
            <person name="Collier J.L."/>
            <person name="Wurch L.L."/>
            <person name="Kustka A.B."/>
            <person name="Dill B.D."/>
            <person name="Shah M."/>
            <person name="VerBerkmoes N.C."/>
            <person name="Kuo A."/>
            <person name="Terry A."/>
            <person name="Pangilinan J."/>
            <person name="Lindquist E.A."/>
            <person name="Lucas S."/>
            <person name="Paulsen I.T."/>
            <person name="Hattenrath-Lehmann T.K."/>
            <person name="Talmage S.C."/>
            <person name="Walker E.A."/>
            <person name="Koch F."/>
            <person name="Burson A.M."/>
            <person name="Marcoval M.A."/>
            <person name="Tang Y.Z."/>
            <person name="Lecleir G.R."/>
            <person name="Coyne K.J."/>
            <person name="Berg G.M."/>
            <person name="Bertrand E.M."/>
            <person name="Saito M.A."/>
            <person name="Gladyshev V.N."/>
            <person name="Grigoriev I.V."/>
        </authorList>
    </citation>
    <scope>NUCLEOTIDE SEQUENCE [LARGE SCALE GENOMIC DNA]</scope>
    <source>
        <strain evidence="5">CCMP 1984</strain>
    </source>
</reference>
<dbReference type="InterPro" id="IPR000008">
    <property type="entry name" value="C2_dom"/>
</dbReference>
<protein>
    <submittedName>
        <fullName evidence="4">Uncharacterized protein</fullName>
    </submittedName>
</protein>
<dbReference type="eggNOG" id="ENOG502SVMS">
    <property type="taxonomic scope" value="Eukaryota"/>
</dbReference>
<evidence type="ECO:0000313" key="4">
    <source>
        <dbReference type="EMBL" id="EGB02876.1"/>
    </source>
</evidence>
<evidence type="ECO:0000313" key="5">
    <source>
        <dbReference type="Proteomes" id="UP000002729"/>
    </source>
</evidence>
<dbReference type="InParanoid" id="F0YPT3"/>
<dbReference type="InterPro" id="IPR014752">
    <property type="entry name" value="Arrestin-like_C"/>
</dbReference>
<keyword evidence="5" id="KW-1185">Reference proteome</keyword>
<gene>
    <name evidence="4" type="ORF">AURANDRAFT_68483</name>
</gene>
<feature type="region of interest" description="Disordered" evidence="1">
    <location>
        <begin position="101"/>
        <end position="161"/>
    </location>
</feature>
<dbReference type="AlphaFoldDB" id="F0YPT3"/>
<feature type="non-terminal residue" evidence="4">
    <location>
        <position position="482"/>
    </location>
</feature>
<dbReference type="InterPro" id="IPR035892">
    <property type="entry name" value="C2_domain_sf"/>
</dbReference>
<dbReference type="Pfam" id="PF00339">
    <property type="entry name" value="Arrestin_N"/>
    <property type="match status" value="1"/>
</dbReference>
<name>F0YPT3_AURAN</name>
<dbReference type="CDD" id="cd00030">
    <property type="entry name" value="C2"/>
    <property type="match status" value="1"/>
</dbReference>
<dbReference type="Proteomes" id="UP000002729">
    <property type="component" value="Unassembled WGS sequence"/>
</dbReference>
<evidence type="ECO:0000259" key="3">
    <source>
        <dbReference type="Pfam" id="PF00339"/>
    </source>
</evidence>
<dbReference type="KEGG" id="aaf:AURANDRAFT_68483"/>
<organism evidence="5">
    <name type="scientific">Aureococcus anophagefferens</name>
    <name type="common">Harmful bloom alga</name>
    <dbReference type="NCBI Taxonomy" id="44056"/>
    <lineage>
        <taxon>Eukaryota</taxon>
        <taxon>Sar</taxon>
        <taxon>Stramenopiles</taxon>
        <taxon>Ochrophyta</taxon>
        <taxon>Pelagophyceae</taxon>
        <taxon>Pelagomonadales</taxon>
        <taxon>Pelagomonadaceae</taxon>
        <taxon>Aureococcus</taxon>
    </lineage>
</organism>
<evidence type="ECO:0000259" key="2">
    <source>
        <dbReference type="Pfam" id="PF00168"/>
    </source>
</evidence>
<dbReference type="SUPFAM" id="SSF49562">
    <property type="entry name" value="C2 domain (Calcium/lipid-binding domain, CaLB)"/>
    <property type="match status" value="2"/>
</dbReference>
<evidence type="ECO:0000256" key="1">
    <source>
        <dbReference type="SAM" id="MobiDB-lite"/>
    </source>
</evidence>
<dbReference type="GeneID" id="20226830"/>
<dbReference type="InterPro" id="IPR014756">
    <property type="entry name" value="Ig_E-set"/>
</dbReference>
<feature type="compositionally biased region" description="Basic and acidic residues" evidence="1">
    <location>
        <begin position="120"/>
        <end position="151"/>
    </location>
</feature>
<dbReference type="InterPro" id="IPR011021">
    <property type="entry name" value="Arrestin-like_N"/>
</dbReference>
<dbReference type="Pfam" id="PF00168">
    <property type="entry name" value="C2"/>
    <property type="match status" value="1"/>
</dbReference>
<dbReference type="SUPFAM" id="SSF81296">
    <property type="entry name" value="E set domains"/>
    <property type="match status" value="1"/>
</dbReference>
<proteinExistence type="predicted"/>
<sequence length="482" mass="50886">MARLLSAAARSAAAAFAAAARSAASSAFFSFCRARCRRFFSALRSAARTPATSASASALLAASAASRAANASAAAAAAAAARSRSAVAAFAAAAAAASDVRRKPVGSPAKRGARQRPRRPSPERSERRRQLDAARELGLDVDGDAFRRSGREATPGISPLASARDDVDACLKALRSSSVVSVVEPPGPKFPSLAAPPPPTFGSFAAPPPPKRVTSLEAMTDENLDASHLFRAKEMMLQLGRLPHMAFSAIANYEITLDSESGCFWPGDAVTGRLVLETTKPIKCRGIRIRLEGVGVGHWHTGGGDDRKDYHAEKKYVSKTTTVFGNFYRTQLLDECGENAVYDPATGGGDMPTACDGTETLAVRVMDYDWGKRDDMLGECVVRLGELMSQTILAGGQPVSMPLYRKGKSGDLGEVTLSAARDATGLVVVRCWQATGLRKGDWVGKNDVYVQAYVVDASADPAARALPEPDKNVELPAGRVDK</sequence>
<dbReference type="EMBL" id="GL833271">
    <property type="protein sequence ID" value="EGB02876.1"/>
    <property type="molecule type" value="Genomic_DNA"/>
</dbReference>
<accession>F0YPT3</accession>
<dbReference type="RefSeq" id="XP_009042426.1">
    <property type="nucleotide sequence ID" value="XM_009044178.1"/>
</dbReference>
<dbReference type="OrthoDB" id="197157at2759"/>
<dbReference type="Gene3D" id="2.60.40.640">
    <property type="match status" value="1"/>
</dbReference>
<feature type="domain" description="C2" evidence="2">
    <location>
        <begin position="357"/>
        <end position="391"/>
    </location>
</feature>
<feature type="domain" description="Arrestin-like N-terminal" evidence="3">
    <location>
        <begin position="254"/>
        <end position="324"/>
    </location>
</feature>